<organism evidence="3">
    <name type="scientific">Compsopogon caeruleus</name>
    <dbReference type="NCBI Taxonomy" id="31354"/>
    <lineage>
        <taxon>Eukaryota</taxon>
        <taxon>Rhodophyta</taxon>
        <taxon>Compsopogonophyceae</taxon>
        <taxon>Compsopogonales</taxon>
        <taxon>Compsopogonaceae</taxon>
        <taxon>Compsopogon</taxon>
    </lineage>
</organism>
<protein>
    <recommendedName>
        <fullName evidence="2">UFSP1/2/DUB catalytic domain-containing protein</fullName>
    </recommendedName>
</protein>
<dbReference type="Pfam" id="PF07910">
    <property type="entry name" value="Peptidase_C78"/>
    <property type="match status" value="1"/>
</dbReference>
<dbReference type="InterPro" id="IPR012462">
    <property type="entry name" value="UFSP1/2_DUB_cat"/>
</dbReference>
<dbReference type="EMBL" id="HBGH01012847">
    <property type="protein sequence ID" value="CAD9235112.1"/>
    <property type="molecule type" value="Transcribed_RNA"/>
</dbReference>
<keyword evidence="1" id="KW-0378">Hydrolase</keyword>
<accession>A0A6T6CU71</accession>
<dbReference type="Gene3D" id="3.90.70.130">
    <property type="match status" value="1"/>
</dbReference>
<evidence type="ECO:0000313" key="3">
    <source>
        <dbReference type="EMBL" id="CAD9235111.1"/>
    </source>
</evidence>
<evidence type="ECO:0000256" key="1">
    <source>
        <dbReference type="ARBA" id="ARBA00022801"/>
    </source>
</evidence>
<gene>
    <name evidence="3" type="ORF">CCAE0312_LOCUS7202</name>
    <name evidence="4" type="ORF">CCAE0312_LOCUS7203</name>
</gene>
<sequence>MSQECPVCLRVIGDGSSEILQAHVEAHFAENEDINGVVVDGGALFEEQTLRGGLADAAEEVTLKVMTKVFSAYRHGSGSGSGAGRRNPAGLRKVHLASEVDHYSTSSWGHGWDCGYKNLQTMLSALFNSQRVASALRQAGVHDVPPLPALQHLIEQAWQMGFDVENARQMGSNLQGETTWIGACEVAAVLRSLGVRAGIVDFETPDRASRESMVTWIYNYFAERCGAKAIIPGISSKLGKCGYCRGGTWKEMIPPLFLQYPGHSITVVGAEKYADGSKAILILDVTKQALFKLQHMLLTDCRLSVGSAGLLQPRFQIVYIGQNALYETAEEVEAAKLVISEPAIVGTRRR</sequence>
<dbReference type="EMBL" id="HBGH01012846">
    <property type="protein sequence ID" value="CAD9235111.1"/>
    <property type="molecule type" value="Transcribed_RNA"/>
</dbReference>
<evidence type="ECO:0000313" key="4">
    <source>
        <dbReference type="EMBL" id="CAD9235112.1"/>
    </source>
</evidence>
<dbReference type="AlphaFoldDB" id="A0A6T6CU71"/>
<evidence type="ECO:0000259" key="2">
    <source>
        <dbReference type="Pfam" id="PF07910"/>
    </source>
</evidence>
<feature type="domain" description="UFSP1/2/DUB catalytic" evidence="2">
    <location>
        <begin position="93"/>
        <end position="286"/>
    </location>
</feature>
<name>A0A6T6CU71_9RHOD</name>
<reference evidence="3" key="1">
    <citation type="submission" date="2021-01" db="EMBL/GenBank/DDBJ databases">
        <authorList>
            <person name="Corre E."/>
            <person name="Pelletier E."/>
            <person name="Niang G."/>
            <person name="Scheremetjew M."/>
            <person name="Finn R."/>
            <person name="Kale V."/>
            <person name="Holt S."/>
            <person name="Cochrane G."/>
            <person name="Meng A."/>
            <person name="Brown T."/>
            <person name="Cohen L."/>
        </authorList>
    </citation>
    <scope>NUCLEOTIDE SEQUENCE</scope>
    <source>
        <strain evidence="3">SAG 36.94</strain>
    </source>
</reference>
<proteinExistence type="predicted"/>
<dbReference type="GO" id="GO:0016787">
    <property type="term" value="F:hydrolase activity"/>
    <property type="evidence" value="ECO:0007669"/>
    <property type="project" value="UniProtKB-KW"/>
</dbReference>